<dbReference type="Gene3D" id="3.40.50.850">
    <property type="entry name" value="Isochorismatase-like"/>
    <property type="match status" value="1"/>
</dbReference>
<evidence type="ECO:0000259" key="9">
    <source>
        <dbReference type="PROSITE" id="PS51471"/>
    </source>
</evidence>
<comment type="subcellular location">
    <subcellularLocation>
        <location evidence="1">Membrane</location>
        <topology evidence="1">Multi-pass membrane protein</topology>
    </subcellularLocation>
</comment>
<dbReference type="PANTHER" id="PTHR31212:SF5">
    <property type="entry name" value="ISOCHORISMATASE FAMILY PROTEIN FAMILY (AFU_ORTHOLOGUE AFUA_3G14500)"/>
    <property type="match status" value="1"/>
</dbReference>
<evidence type="ECO:0000256" key="3">
    <source>
        <dbReference type="ARBA" id="ARBA00007879"/>
    </source>
</evidence>
<protein>
    <recommendedName>
        <fullName evidence="9">Fe2OG dioxygenase domain-containing protein</fullName>
    </recommendedName>
</protein>
<dbReference type="GO" id="GO:0006307">
    <property type="term" value="P:DNA alkylation repair"/>
    <property type="evidence" value="ECO:0007669"/>
    <property type="project" value="InterPro"/>
</dbReference>
<dbReference type="Pfam" id="PF01284">
    <property type="entry name" value="MARVEL"/>
    <property type="match status" value="1"/>
</dbReference>
<comment type="caution">
    <text evidence="10">The sequence shown here is derived from an EMBL/GenBank/DDBJ whole genome shotgun (WGS) entry which is preliminary data.</text>
</comment>
<dbReference type="Pfam" id="PF13532">
    <property type="entry name" value="2OG-FeII_Oxy_2"/>
    <property type="match status" value="1"/>
</dbReference>
<evidence type="ECO:0000256" key="5">
    <source>
        <dbReference type="ARBA" id="ARBA00022989"/>
    </source>
</evidence>
<dbReference type="InterPro" id="IPR008253">
    <property type="entry name" value="Marvel"/>
</dbReference>
<feature type="region of interest" description="Disordered" evidence="7">
    <location>
        <begin position="274"/>
        <end position="391"/>
    </location>
</feature>
<dbReference type="SUPFAM" id="SSF51197">
    <property type="entry name" value="Clavaminate synthase-like"/>
    <property type="match status" value="1"/>
</dbReference>
<dbReference type="InterPro" id="IPR000868">
    <property type="entry name" value="Isochorismatase-like_dom"/>
</dbReference>
<dbReference type="AlphaFoldDB" id="A0A5N6L6L7"/>
<feature type="compositionally biased region" description="Low complexity" evidence="7">
    <location>
        <begin position="305"/>
        <end position="319"/>
    </location>
</feature>
<comment type="similarity">
    <text evidence="3">Belongs to the alkB family.</text>
</comment>
<dbReference type="Pfam" id="PF00857">
    <property type="entry name" value="Isochorismatase"/>
    <property type="match status" value="1"/>
</dbReference>
<feature type="region of interest" description="Disordered" evidence="7">
    <location>
        <begin position="1074"/>
        <end position="1096"/>
    </location>
</feature>
<dbReference type="PROSITE" id="PS51471">
    <property type="entry name" value="FE2OG_OXY"/>
    <property type="match status" value="1"/>
</dbReference>
<keyword evidence="6 8" id="KW-0472">Membrane</keyword>
<organism evidence="10 11">
    <name type="scientific">Carpinus fangiana</name>
    <dbReference type="NCBI Taxonomy" id="176857"/>
    <lineage>
        <taxon>Eukaryota</taxon>
        <taxon>Viridiplantae</taxon>
        <taxon>Streptophyta</taxon>
        <taxon>Embryophyta</taxon>
        <taxon>Tracheophyta</taxon>
        <taxon>Spermatophyta</taxon>
        <taxon>Magnoliopsida</taxon>
        <taxon>eudicotyledons</taxon>
        <taxon>Gunneridae</taxon>
        <taxon>Pentapetalae</taxon>
        <taxon>rosids</taxon>
        <taxon>fabids</taxon>
        <taxon>Fagales</taxon>
        <taxon>Betulaceae</taxon>
        <taxon>Carpinus</taxon>
    </lineage>
</organism>
<feature type="transmembrane region" description="Helical" evidence="8">
    <location>
        <begin position="1055"/>
        <end position="1073"/>
    </location>
</feature>
<evidence type="ECO:0000256" key="4">
    <source>
        <dbReference type="ARBA" id="ARBA00022692"/>
    </source>
</evidence>
<feature type="transmembrane region" description="Helical" evidence="8">
    <location>
        <begin position="993"/>
        <end position="1022"/>
    </location>
</feature>
<keyword evidence="5 8" id="KW-1133">Transmembrane helix</keyword>
<dbReference type="Proteomes" id="UP000327013">
    <property type="component" value="Unassembled WGS sequence"/>
</dbReference>
<feature type="transmembrane region" description="Helical" evidence="8">
    <location>
        <begin position="937"/>
        <end position="955"/>
    </location>
</feature>
<evidence type="ECO:0000313" key="11">
    <source>
        <dbReference type="Proteomes" id="UP000327013"/>
    </source>
</evidence>
<feature type="compositionally biased region" description="Polar residues" evidence="7">
    <location>
        <begin position="368"/>
        <end position="391"/>
    </location>
</feature>
<comment type="similarity">
    <text evidence="2">Belongs to the isochorismatase family.</text>
</comment>
<dbReference type="SUPFAM" id="SSF52499">
    <property type="entry name" value="Isochorismatase-like hydrolases"/>
    <property type="match status" value="1"/>
</dbReference>
<evidence type="ECO:0000256" key="6">
    <source>
        <dbReference type="ARBA" id="ARBA00023136"/>
    </source>
</evidence>
<feature type="domain" description="Fe2OG dioxygenase" evidence="9">
    <location>
        <begin position="550"/>
        <end position="665"/>
    </location>
</feature>
<dbReference type="InterPro" id="IPR027450">
    <property type="entry name" value="AlkB-like"/>
</dbReference>
<evidence type="ECO:0000256" key="2">
    <source>
        <dbReference type="ARBA" id="ARBA00006336"/>
    </source>
</evidence>
<dbReference type="InterPro" id="IPR032854">
    <property type="entry name" value="ALKBH3"/>
</dbReference>
<proteinExistence type="inferred from homology"/>
<dbReference type="Gene3D" id="2.60.120.590">
    <property type="entry name" value="Alpha-ketoglutarate-dependent dioxygenase AlkB-like"/>
    <property type="match status" value="1"/>
</dbReference>
<dbReference type="InterPro" id="IPR037151">
    <property type="entry name" value="AlkB-like_sf"/>
</dbReference>
<sequence>MGSLADLLSQSRPDVETRRALLVLDLQNDFVQGGKLPITYCAGLTNLGSLCEALRAQRSPVVWLRTEFSKLQHFDEANSAAGDDAVIIGSGKKKKVEDAEDGDSADDSDEEFLRNAMKTSPRAGLLKRVADRSKADRASAPKDLFLSSLHPIPMLQCCQTTTYGADFTPAVTELIDSAKDMVLVKGAYSAFNSTNLLFNLRSRMVTQLIICGSLTNVSVYATAASAVQHGMQVTILEDCLGYIDQHAHEDALKQMEEIMGATITTVSTILQPLQPQTLRSKRSSMLPRISVNDQERSPSSGGGRSESPAPTASPVSSSRPRTKLPQRSPSGTQTASTNRSDSRSSHNSPTSSRIPFVRSDSRSSVSSETPHVQRQTSNLALRQKPMGTTKTPTEWQEVILKRTASQQLGRDASAPITGEENQQGINVASPTEDAVEDEPLFGSRIDEANLKRPTDGISVSDGDSLLVNNALYDLLEPQTFSKMKSEVHWQKMFHATGEVPRLVCAQGIIDTKDGSMPVYRHPSDQALPLLHFSPQIDRIRRRVEERVGHPINHCLVQLYRSGQDFISEHSDKTLDIIRGSWIVNVSLGAQRTMRLRAKRQAEAEQSPRQTHKFELGHGSMFLLGPQDNAKYLHGIPANKRPASEKSALEQAYDGERISLTFRYIGTFLDARSSHIWGQGATSKTRRRAAHVVNGDEQETTKMVRAFGIENQSGREFDWEGVYGAGFDVLHFHATQDSTALDDSTPILFRTLQSDIAIPIEIFFAQHHMPLRVLPRPPSLMFSAATAPDICLRDGDAAKTQVSGLEVILLYLDRFYGAGTRSRVPDVGSHRLVLNLARMATLSTRRFLTEMEAILQRHECGAGESDSPEGQQAKYPRPPAAAAFGAVASLSPPIFRAPSPFLALLQASLPPSYPTNTSPTHTTATMGVTNIVNLAMRGLQFFWALLVLALTGNMIAEARSGNPSTVNYAIFCAVFALLSLFYLIPATISEGFAISPILLIALDVLNTLFWFCAAVALSAYLGVHSCGNEDYLRNNEITNGADNMSKRCHEAQASTAFLWFGFAAFAASAVLSGLSSRGGANLRSGGARRGVPSMSKV</sequence>
<dbReference type="CDD" id="cd00431">
    <property type="entry name" value="cysteine_hydrolases"/>
    <property type="match status" value="1"/>
</dbReference>
<name>A0A5N6L6L7_9ROSI</name>
<dbReference type="InterPro" id="IPR005123">
    <property type="entry name" value="Oxoglu/Fe-dep_dioxygenase_dom"/>
</dbReference>
<gene>
    <name evidence="10" type="ORF">FH972_026473</name>
</gene>
<dbReference type="EMBL" id="VIBQ01000096">
    <property type="protein sequence ID" value="KAB8737514.1"/>
    <property type="molecule type" value="Genomic_DNA"/>
</dbReference>
<dbReference type="PANTHER" id="PTHR31212">
    <property type="entry name" value="ALPHA-KETOGLUTARATE-DEPENDENT DIOXYGENASE ALKB HOMOLOG 3"/>
    <property type="match status" value="1"/>
</dbReference>
<evidence type="ECO:0000256" key="8">
    <source>
        <dbReference type="SAM" id="Phobius"/>
    </source>
</evidence>
<keyword evidence="11" id="KW-1185">Reference proteome</keyword>
<reference evidence="10 11" key="1">
    <citation type="submission" date="2019-06" db="EMBL/GenBank/DDBJ databases">
        <title>A chromosomal-level reference genome of Carpinus fangiana (Coryloideae, Betulaceae).</title>
        <authorList>
            <person name="Yang X."/>
            <person name="Wang Z."/>
            <person name="Zhang L."/>
            <person name="Hao G."/>
            <person name="Liu J."/>
            <person name="Yang Y."/>
        </authorList>
    </citation>
    <scope>NUCLEOTIDE SEQUENCE [LARGE SCALE GENOMIC DNA]</scope>
    <source>
        <strain evidence="10">Cfa_2016G</strain>
        <tissue evidence="10">Leaf</tissue>
    </source>
</reference>
<dbReference type="InterPro" id="IPR036380">
    <property type="entry name" value="Isochorismatase-like_sf"/>
</dbReference>
<dbReference type="GO" id="GO:0016020">
    <property type="term" value="C:membrane"/>
    <property type="evidence" value="ECO:0007669"/>
    <property type="project" value="UniProtKB-SubCell"/>
</dbReference>
<evidence type="ECO:0000256" key="7">
    <source>
        <dbReference type="SAM" id="MobiDB-lite"/>
    </source>
</evidence>
<evidence type="ECO:0000313" key="10">
    <source>
        <dbReference type="EMBL" id="KAB8737514.1"/>
    </source>
</evidence>
<dbReference type="GO" id="GO:0051213">
    <property type="term" value="F:dioxygenase activity"/>
    <property type="evidence" value="ECO:0007669"/>
    <property type="project" value="InterPro"/>
</dbReference>
<keyword evidence="4 8" id="KW-0812">Transmembrane</keyword>
<accession>A0A5N6L6L7</accession>
<evidence type="ECO:0000256" key="1">
    <source>
        <dbReference type="ARBA" id="ARBA00004141"/>
    </source>
</evidence>
<feature type="compositionally biased region" description="Polar residues" evidence="7">
    <location>
        <begin position="325"/>
        <end position="335"/>
    </location>
</feature>
<dbReference type="OrthoDB" id="511417at2759"/>
<feature type="transmembrane region" description="Helical" evidence="8">
    <location>
        <begin position="967"/>
        <end position="987"/>
    </location>
</feature>